<evidence type="ECO:0000313" key="1">
    <source>
        <dbReference type="EMBL" id="HIX67649.1"/>
    </source>
</evidence>
<sequence length="223" mass="25989">MILRKPPASVNVGEKDYEIETDFRTIIEVENMIFGPLTEEQEAFAREIQRQSELSAEDAELNARYFYAMQLFYKGRIPDDLEEATEKLIWFYACGKKQKGSKPKEPVLSFINDMDYINAGFLQDYGIDLFDVDYMHWWKFMSLFSALHDDCKICEIMGWRGADLSKMNKEQRKYARKMKNLYALPVEIKVSKKELEMQKAIEEALMNGGDVSGVLEKIRSEQA</sequence>
<gene>
    <name evidence="1" type="ORF">H9735_05905</name>
</gene>
<dbReference type="AlphaFoldDB" id="A0A9D2B9Y7"/>
<organism evidence="1 2">
    <name type="scientific">Candidatus Anaerostipes excrementavium</name>
    <dbReference type="NCBI Taxonomy" id="2838463"/>
    <lineage>
        <taxon>Bacteria</taxon>
        <taxon>Bacillati</taxon>
        <taxon>Bacillota</taxon>
        <taxon>Clostridia</taxon>
        <taxon>Lachnospirales</taxon>
        <taxon>Lachnospiraceae</taxon>
        <taxon>Anaerostipes</taxon>
    </lineage>
</organism>
<dbReference type="Proteomes" id="UP000886721">
    <property type="component" value="Unassembled WGS sequence"/>
</dbReference>
<protein>
    <submittedName>
        <fullName evidence="1">Bacteriophage Gp15 family protein</fullName>
    </submittedName>
</protein>
<accession>A0A9D2B9Y7</accession>
<comment type="caution">
    <text evidence="1">The sequence shown here is derived from an EMBL/GenBank/DDBJ whole genome shotgun (WGS) entry which is preliminary data.</text>
</comment>
<evidence type="ECO:0000313" key="2">
    <source>
        <dbReference type="Proteomes" id="UP000886721"/>
    </source>
</evidence>
<dbReference type="EMBL" id="DXEM01000017">
    <property type="protein sequence ID" value="HIX67649.1"/>
    <property type="molecule type" value="Genomic_DNA"/>
</dbReference>
<name>A0A9D2B9Y7_9FIRM</name>
<reference evidence="1" key="1">
    <citation type="journal article" date="2021" name="PeerJ">
        <title>Extensive microbial diversity within the chicken gut microbiome revealed by metagenomics and culture.</title>
        <authorList>
            <person name="Gilroy R."/>
            <person name="Ravi A."/>
            <person name="Getino M."/>
            <person name="Pursley I."/>
            <person name="Horton D.L."/>
            <person name="Alikhan N.F."/>
            <person name="Baker D."/>
            <person name="Gharbi K."/>
            <person name="Hall N."/>
            <person name="Watson M."/>
            <person name="Adriaenssens E.M."/>
            <person name="Foster-Nyarko E."/>
            <person name="Jarju S."/>
            <person name="Secka A."/>
            <person name="Antonio M."/>
            <person name="Oren A."/>
            <person name="Chaudhuri R.R."/>
            <person name="La Ragione R."/>
            <person name="Hildebrand F."/>
            <person name="Pallen M.J."/>
        </authorList>
    </citation>
    <scope>NUCLEOTIDE SEQUENCE</scope>
    <source>
        <strain evidence="1">CHK191-13928</strain>
    </source>
</reference>
<proteinExistence type="predicted"/>
<reference evidence="1" key="2">
    <citation type="submission" date="2021-04" db="EMBL/GenBank/DDBJ databases">
        <authorList>
            <person name="Gilroy R."/>
        </authorList>
    </citation>
    <scope>NUCLEOTIDE SEQUENCE</scope>
    <source>
        <strain evidence="1">CHK191-13928</strain>
    </source>
</reference>
<dbReference type="InterPro" id="IPR009660">
    <property type="entry name" value="Phage_A500_Gp15"/>
</dbReference>
<dbReference type="Pfam" id="PF06854">
    <property type="entry name" value="Phage_Gp15"/>
    <property type="match status" value="1"/>
</dbReference>